<sequence length="95" mass="10387">MEAKVKVWMTVSGFAVILVAIALAPALQHAAWLKWTLYLIGAVLMSPLFVAIWGGEEEPVAETKPEIDPYSSTPLDLRLDNPYGPNGLLGHYADH</sequence>
<protein>
    <submittedName>
        <fullName evidence="3">Uncharacterized protein</fullName>
    </submittedName>
</protein>
<dbReference type="Proteomes" id="UP000575469">
    <property type="component" value="Unassembled WGS sequence"/>
</dbReference>
<organism evidence="3 4">
    <name type="scientific">Ralstonia insidiosa</name>
    <dbReference type="NCBI Taxonomy" id="190721"/>
    <lineage>
        <taxon>Bacteria</taxon>
        <taxon>Pseudomonadati</taxon>
        <taxon>Pseudomonadota</taxon>
        <taxon>Betaproteobacteria</taxon>
        <taxon>Burkholderiales</taxon>
        <taxon>Burkholderiaceae</taxon>
        <taxon>Ralstonia</taxon>
    </lineage>
</organism>
<evidence type="ECO:0000256" key="1">
    <source>
        <dbReference type="SAM" id="MobiDB-lite"/>
    </source>
</evidence>
<dbReference type="EMBL" id="JABBZM010000006">
    <property type="protein sequence ID" value="NMV37893.1"/>
    <property type="molecule type" value="Genomic_DNA"/>
</dbReference>
<comment type="caution">
    <text evidence="3">The sequence shown here is derived from an EMBL/GenBank/DDBJ whole genome shotgun (WGS) entry which is preliminary data.</text>
</comment>
<keyword evidence="2" id="KW-1133">Transmembrane helix</keyword>
<reference evidence="3 4" key="1">
    <citation type="submission" date="2020-04" db="EMBL/GenBank/DDBJ databases">
        <title>Ralstonia insidiosa genome sequencing and assembly.</title>
        <authorList>
            <person name="Martins R.C.R."/>
            <person name="Perdigao-Neto L.V."/>
            <person name="Levin A.S.S."/>
            <person name="Costa S.F."/>
        </authorList>
    </citation>
    <scope>NUCLEOTIDE SEQUENCE [LARGE SCALE GENOMIC DNA]</scope>
    <source>
        <strain evidence="3 4">5047</strain>
    </source>
</reference>
<accession>A0A848NY70</accession>
<name>A0A848NY70_9RALS</name>
<evidence type="ECO:0000256" key="2">
    <source>
        <dbReference type="SAM" id="Phobius"/>
    </source>
</evidence>
<gene>
    <name evidence="3" type="ORF">HGR00_08225</name>
</gene>
<proteinExistence type="predicted"/>
<evidence type="ECO:0000313" key="4">
    <source>
        <dbReference type="Proteomes" id="UP000575469"/>
    </source>
</evidence>
<keyword evidence="2" id="KW-0472">Membrane</keyword>
<feature type="region of interest" description="Disordered" evidence="1">
    <location>
        <begin position="62"/>
        <end position="82"/>
    </location>
</feature>
<feature type="transmembrane region" description="Helical" evidence="2">
    <location>
        <begin position="7"/>
        <end position="26"/>
    </location>
</feature>
<keyword evidence="2" id="KW-0812">Transmembrane</keyword>
<dbReference type="AlphaFoldDB" id="A0A848NY70"/>
<evidence type="ECO:0000313" key="3">
    <source>
        <dbReference type="EMBL" id="NMV37893.1"/>
    </source>
</evidence>
<feature type="transmembrane region" description="Helical" evidence="2">
    <location>
        <begin position="32"/>
        <end position="54"/>
    </location>
</feature>